<evidence type="ECO:0000256" key="1">
    <source>
        <dbReference type="ARBA" id="ARBA00004651"/>
    </source>
</evidence>
<feature type="transmembrane region" description="Helical" evidence="7">
    <location>
        <begin position="362"/>
        <end position="383"/>
    </location>
</feature>
<feature type="transmembrane region" description="Helical" evidence="7">
    <location>
        <begin position="58"/>
        <end position="77"/>
    </location>
</feature>
<dbReference type="InterPro" id="IPR002528">
    <property type="entry name" value="MATE_fam"/>
</dbReference>
<keyword evidence="6 7" id="KW-0472">Membrane</keyword>
<keyword evidence="2" id="KW-0813">Transport</keyword>
<organism evidence="8 9">
    <name type="scientific">Paenibacillus cisolokensis</name>
    <dbReference type="NCBI Taxonomy" id="1658519"/>
    <lineage>
        <taxon>Bacteria</taxon>
        <taxon>Bacillati</taxon>
        <taxon>Bacillota</taxon>
        <taxon>Bacilli</taxon>
        <taxon>Bacillales</taxon>
        <taxon>Paenibacillaceae</taxon>
        <taxon>Paenibacillus</taxon>
    </lineage>
</organism>
<keyword evidence="5 7" id="KW-1133">Transmembrane helix</keyword>
<feature type="transmembrane region" description="Helical" evidence="7">
    <location>
        <begin position="433"/>
        <end position="453"/>
    </location>
</feature>
<evidence type="ECO:0000313" key="9">
    <source>
        <dbReference type="Proteomes" id="UP000680304"/>
    </source>
</evidence>
<gene>
    <name evidence="8" type="primary">yisQ</name>
    <name evidence="8" type="ORF">PACILC2_39170</name>
</gene>
<dbReference type="InterPro" id="IPR047135">
    <property type="entry name" value="YsiQ"/>
</dbReference>
<evidence type="ECO:0000256" key="6">
    <source>
        <dbReference type="ARBA" id="ARBA00023136"/>
    </source>
</evidence>
<reference evidence="8 9" key="1">
    <citation type="submission" date="2021-04" db="EMBL/GenBank/DDBJ databases">
        <title>Draft genome sequence of Paenibacillus cisolokensis, LC2-13A.</title>
        <authorList>
            <person name="Uke A."/>
            <person name="Chhe C."/>
            <person name="Baramee S."/>
            <person name="Kosugi A."/>
        </authorList>
    </citation>
    <scope>NUCLEOTIDE SEQUENCE [LARGE SCALE GENOMIC DNA]</scope>
    <source>
        <strain evidence="8 9">LC2-13A</strain>
    </source>
</reference>
<feature type="transmembrane region" description="Helical" evidence="7">
    <location>
        <begin position="330"/>
        <end position="350"/>
    </location>
</feature>
<feature type="transmembrane region" description="Helical" evidence="7">
    <location>
        <begin position="177"/>
        <end position="199"/>
    </location>
</feature>
<accession>A0ABQ4NAW1</accession>
<feature type="transmembrane region" description="Helical" evidence="7">
    <location>
        <begin position="102"/>
        <end position="123"/>
    </location>
</feature>
<dbReference type="Proteomes" id="UP000680304">
    <property type="component" value="Unassembled WGS sequence"/>
</dbReference>
<name>A0ABQ4NAW1_9BACL</name>
<keyword evidence="9" id="KW-1185">Reference proteome</keyword>
<feature type="transmembrane region" description="Helical" evidence="7">
    <location>
        <begin position="459"/>
        <end position="481"/>
    </location>
</feature>
<dbReference type="InterPro" id="IPR048279">
    <property type="entry name" value="MdtK-like"/>
</dbReference>
<feature type="transmembrane region" description="Helical" evidence="7">
    <location>
        <begin position="288"/>
        <end position="310"/>
    </location>
</feature>
<keyword evidence="3" id="KW-1003">Cell membrane</keyword>
<evidence type="ECO:0000256" key="2">
    <source>
        <dbReference type="ARBA" id="ARBA00022448"/>
    </source>
</evidence>
<dbReference type="NCBIfam" id="TIGR00797">
    <property type="entry name" value="matE"/>
    <property type="match status" value="1"/>
</dbReference>
<dbReference type="Pfam" id="PF01554">
    <property type="entry name" value="MatE"/>
    <property type="match status" value="2"/>
</dbReference>
<dbReference type="CDD" id="cd13134">
    <property type="entry name" value="MATE_like_8"/>
    <property type="match status" value="1"/>
</dbReference>
<sequence>MRKEGAESTGSFRYWGIKRKTPADAGVDGTPRADYNGHQFDEKRGACPYMSTTNKRSISIWALTWPIMIEMFLQFMLGTADTLMVSRISDDAVAVTGIANQFFNAIIVLFTLVCSGAGILIAQKLGAGQPADARTIAIMSVTVTAALGVAVSVVLALGTKPIVAALQVPDDIRPLAYTYMAVIGGGMAVTALNLSLSTAVRNTGDTRSPMFISLAMNVIHIALNYAFIFGAFGFPQWGLFGVAVSTVISRLFALVLQIRLFRHAFGERIAFREFAVFDWPLFRQVLRIGWPLGINGGSWTLSQLVIFSIIASMGAQQLAARTYMNTLESFAFTVGWSLALAVQIRISHLYGAKAYKEAYYSAYKALAAGIVIVLANTALLLMFRHAVMRWFTADPWIVDTAVALLWLNLALQPGKMFNMALGQSLSAIGDSKFVMVTALASMWIVSVGLSYALGIHLQWGLYGIYAAMIADEYIRGIWSLVRWRHHRTKLTLAEGFRDADARRQAVVAADL</sequence>
<comment type="caution">
    <text evidence="8">The sequence shown here is derived from an EMBL/GenBank/DDBJ whole genome shotgun (WGS) entry which is preliminary data.</text>
</comment>
<protein>
    <submittedName>
        <fullName evidence="8">Transporter YisQ</fullName>
    </submittedName>
</protein>
<evidence type="ECO:0000313" key="8">
    <source>
        <dbReference type="EMBL" id="GIQ65349.1"/>
    </source>
</evidence>
<comment type="subcellular location">
    <subcellularLocation>
        <location evidence="1">Cell membrane</location>
        <topology evidence="1">Multi-pass membrane protein</topology>
    </subcellularLocation>
</comment>
<feature type="transmembrane region" description="Helical" evidence="7">
    <location>
        <begin position="135"/>
        <end position="157"/>
    </location>
</feature>
<feature type="transmembrane region" description="Helical" evidence="7">
    <location>
        <begin position="211"/>
        <end position="232"/>
    </location>
</feature>
<evidence type="ECO:0000256" key="4">
    <source>
        <dbReference type="ARBA" id="ARBA00022692"/>
    </source>
</evidence>
<evidence type="ECO:0000256" key="7">
    <source>
        <dbReference type="SAM" id="Phobius"/>
    </source>
</evidence>
<feature type="transmembrane region" description="Helical" evidence="7">
    <location>
        <begin position="238"/>
        <end position="258"/>
    </location>
</feature>
<dbReference type="PANTHER" id="PTHR42925:SF2">
    <property type="entry name" value="NA+ DRIVEN MULTIDRUG EFFLUX PUMP"/>
    <property type="match status" value="1"/>
</dbReference>
<dbReference type="PANTHER" id="PTHR42925">
    <property type="entry name" value="MULTIDRUG AND TOXIN EFFLUX PROTEIN MATE FAMILY"/>
    <property type="match status" value="1"/>
</dbReference>
<dbReference type="PIRSF" id="PIRSF006603">
    <property type="entry name" value="DinF"/>
    <property type="match status" value="1"/>
</dbReference>
<proteinExistence type="predicted"/>
<evidence type="ECO:0000256" key="3">
    <source>
        <dbReference type="ARBA" id="ARBA00022475"/>
    </source>
</evidence>
<evidence type="ECO:0000256" key="5">
    <source>
        <dbReference type="ARBA" id="ARBA00022989"/>
    </source>
</evidence>
<dbReference type="EMBL" id="BOVJ01000128">
    <property type="protein sequence ID" value="GIQ65349.1"/>
    <property type="molecule type" value="Genomic_DNA"/>
</dbReference>
<keyword evidence="4 7" id="KW-0812">Transmembrane</keyword>